<reference evidence="1 2" key="1">
    <citation type="journal article" date="2022" name="bioRxiv">
        <title>The genome of the oomycete Peronosclerospora sorghi, a cosmopolitan pathogen of maize and sorghum, is inflated with dispersed pseudogenes.</title>
        <authorList>
            <person name="Fletcher K."/>
            <person name="Martin F."/>
            <person name="Isakeit T."/>
            <person name="Cavanaugh K."/>
            <person name="Magill C."/>
            <person name="Michelmore R."/>
        </authorList>
    </citation>
    <scope>NUCLEOTIDE SEQUENCE [LARGE SCALE GENOMIC DNA]</scope>
    <source>
        <strain evidence="1">P6</strain>
    </source>
</reference>
<evidence type="ECO:0000313" key="2">
    <source>
        <dbReference type="Proteomes" id="UP001163321"/>
    </source>
</evidence>
<gene>
    <name evidence="1" type="ORF">PsorP6_006091</name>
</gene>
<proteinExistence type="predicted"/>
<protein>
    <submittedName>
        <fullName evidence="1">Uncharacterized protein</fullName>
    </submittedName>
</protein>
<evidence type="ECO:0000313" key="1">
    <source>
        <dbReference type="EMBL" id="KAI9912838.1"/>
    </source>
</evidence>
<dbReference type="EMBL" id="CM047583">
    <property type="protein sequence ID" value="KAI9912838.1"/>
    <property type="molecule type" value="Genomic_DNA"/>
</dbReference>
<comment type="caution">
    <text evidence="1">The sequence shown here is derived from an EMBL/GenBank/DDBJ whole genome shotgun (WGS) entry which is preliminary data.</text>
</comment>
<accession>A0ACC0W3Z7</accession>
<dbReference type="Proteomes" id="UP001163321">
    <property type="component" value="Chromosome 4"/>
</dbReference>
<name>A0ACC0W3Z7_9STRA</name>
<organism evidence="1 2">
    <name type="scientific">Peronosclerospora sorghi</name>
    <dbReference type="NCBI Taxonomy" id="230839"/>
    <lineage>
        <taxon>Eukaryota</taxon>
        <taxon>Sar</taxon>
        <taxon>Stramenopiles</taxon>
        <taxon>Oomycota</taxon>
        <taxon>Peronosporomycetes</taxon>
        <taxon>Peronosporales</taxon>
        <taxon>Peronosporaceae</taxon>
        <taxon>Peronosclerospora</taxon>
    </lineage>
</organism>
<sequence>MKGDVLKAVVFDAQIGTGMASSPSVVVVVIDRGRSTLSFFYVTFFRERIQSHWLVEDASEATEFHQID</sequence>
<keyword evidence="2" id="KW-1185">Reference proteome</keyword>